<organism evidence="6 7">
    <name type="scientific">Halomonas eurihalina</name>
    <dbReference type="NCBI Taxonomy" id="42566"/>
    <lineage>
        <taxon>Bacteria</taxon>
        <taxon>Pseudomonadati</taxon>
        <taxon>Pseudomonadota</taxon>
        <taxon>Gammaproteobacteria</taxon>
        <taxon>Oceanospirillales</taxon>
        <taxon>Halomonadaceae</taxon>
        <taxon>Halomonas</taxon>
    </lineage>
</organism>
<dbReference type="InterPro" id="IPR011051">
    <property type="entry name" value="RmlC_Cupin_sf"/>
</dbReference>
<evidence type="ECO:0000313" key="6">
    <source>
        <dbReference type="EMBL" id="TZG40194.1"/>
    </source>
</evidence>
<protein>
    <submittedName>
        <fullName evidence="6">AraC family transcriptional regulator</fullName>
    </submittedName>
</protein>
<dbReference type="OrthoDB" id="5949386at2"/>
<comment type="caution">
    <text evidence="6">The sequence shown here is derived from an EMBL/GenBank/DDBJ whole genome shotgun (WGS) entry which is preliminary data.</text>
</comment>
<keyword evidence="7" id="KW-1185">Reference proteome</keyword>
<dbReference type="Gene3D" id="1.10.10.60">
    <property type="entry name" value="Homeodomain-like"/>
    <property type="match status" value="1"/>
</dbReference>
<accession>A0A5D9D8A8</accession>
<dbReference type="InterPro" id="IPR018060">
    <property type="entry name" value="HTH_AraC"/>
</dbReference>
<dbReference type="GO" id="GO:0043565">
    <property type="term" value="F:sequence-specific DNA binding"/>
    <property type="evidence" value="ECO:0007669"/>
    <property type="project" value="InterPro"/>
</dbReference>
<dbReference type="InterPro" id="IPR003313">
    <property type="entry name" value="AraC-bd"/>
</dbReference>
<evidence type="ECO:0000256" key="1">
    <source>
        <dbReference type="ARBA" id="ARBA00022491"/>
    </source>
</evidence>
<dbReference type="PANTHER" id="PTHR11019:SF159">
    <property type="entry name" value="TRANSCRIPTIONAL REGULATOR-RELATED"/>
    <property type="match status" value="1"/>
</dbReference>
<dbReference type="Proteomes" id="UP000324260">
    <property type="component" value="Unassembled WGS sequence"/>
</dbReference>
<dbReference type="EMBL" id="VTPU01000006">
    <property type="protein sequence ID" value="TZG40194.1"/>
    <property type="molecule type" value="Genomic_DNA"/>
</dbReference>
<gene>
    <name evidence="6" type="ORF">FZZ93_08105</name>
</gene>
<dbReference type="FunFam" id="1.10.10.60:FF:000132">
    <property type="entry name" value="AraC family transcriptional regulator"/>
    <property type="match status" value="1"/>
</dbReference>
<proteinExistence type="predicted"/>
<dbReference type="PANTHER" id="PTHR11019">
    <property type="entry name" value="HTH-TYPE TRANSCRIPTIONAL REGULATOR NIMR"/>
    <property type="match status" value="1"/>
</dbReference>
<dbReference type="InterPro" id="IPR014710">
    <property type="entry name" value="RmlC-like_jellyroll"/>
</dbReference>
<dbReference type="GO" id="GO:0003700">
    <property type="term" value="F:DNA-binding transcription factor activity"/>
    <property type="evidence" value="ECO:0007669"/>
    <property type="project" value="InterPro"/>
</dbReference>
<name>A0A5D9D8A8_HALER</name>
<reference evidence="6 7" key="1">
    <citation type="submission" date="2019-08" db="EMBL/GenBank/DDBJ databases">
        <title>Draft Genome Sequence of Halomonas eurihalina Isolated from Preserved Hide-surface.</title>
        <authorList>
            <person name="Hussain S.A."/>
            <person name="Xu A."/>
            <person name="Sarker M."/>
            <person name="Sommers C."/>
        </authorList>
    </citation>
    <scope>NUCLEOTIDE SEQUENCE [LARGE SCALE GENOMIC DNA]</scope>
    <source>
        <strain evidence="6 7">MS1</strain>
    </source>
</reference>
<dbReference type="PROSITE" id="PS01124">
    <property type="entry name" value="HTH_ARAC_FAMILY_2"/>
    <property type="match status" value="1"/>
</dbReference>
<dbReference type="SUPFAM" id="SSF46689">
    <property type="entry name" value="Homeodomain-like"/>
    <property type="match status" value="2"/>
</dbReference>
<keyword evidence="4" id="KW-0804">Transcription</keyword>
<evidence type="ECO:0000256" key="2">
    <source>
        <dbReference type="ARBA" id="ARBA00023015"/>
    </source>
</evidence>
<keyword evidence="2" id="KW-0805">Transcription regulation</keyword>
<evidence type="ECO:0000313" key="7">
    <source>
        <dbReference type="Proteomes" id="UP000324260"/>
    </source>
</evidence>
<dbReference type="AlphaFoldDB" id="A0A5D9D8A8"/>
<dbReference type="Gene3D" id="2.60.120.10">
    <property type="entry name" value="Jelly Rolls"/>
    <property type="match status" value="1"/>
</dbReference>
<dbReference type="Pfam" id="PF02311">
    <property type="entry name" value="AraC_binding"/>
    <property type="match status" value="1"/>
</dbReference>
<dbReference type="SMART" id="SM00342">
    <property type="entry name" value="HTH_ARAC"/>
    <property type="match status" value="1"/>
</dbReference>
<dbReference type="InterPro" id="IPR009057">
    <property type="entry name" value="Homeodomain-like_sf"/>
</dbReference>
<keyword evidence="1" id="KW-0678">Repressor</keyword>
<evidence type="ECO:0000256" key="4">
    <source>
        <dbReference type="ARBA" id="ARBA00023163"/>
    </source>
</evidence>
<dbReference type="Pfam" id="PF12833">
    <property type="entry name" value="HTH_18"/>
    <property type="match status" value="1"/>
</dbReference>
<sequence length="263" mass="29442">MRLMSTTQVDRLDTPTSRVAPHVSRYASGSLIASHTHDTLQVLYARSGTLQVHVRQHVCVVDPGRAALIPPGMEHAIRVREDTEMASLYCSDAALPDEFRSVAVSPMTQELILRTVERSSEHAFRADRHVHLLGLLFEELRTPALTIPRIHLPNDRRAARVCEEVLKSPADHPHLERLAERAGASPRTINRLLRRELGLSFRQWRQQVMMNMAIDALLQGASVSNVAIELGYTSVSAFSYAFRCWTGVSPTAYGKPQNNHVIQ</sequence>
<feature type="domain" description="HTH araC/xylS-type" evidence="5">
    <location>
        <begin position="156"/>
        <end position="256"/>
    </location>
</feature>
<evidence type="ECO:0000259" key="5">
    <source>
        <dbReference type="PROSITE" id="PS01124"/>
    </source>
</evidence>
<keyword evidence="3" id="KW-0238">DNA-binding</keyword>
<evidence type="ECO:0000256" key="3">
    <source>
        <dbReference type="ARBA" id="ARBA00023125"/>
    </source>
</evidence>
<dbReference type="SUPFAM" id="SSF51182">
    <property type="entry name" value="RmlC-like cupins"/>
    <property type="match status" value="1"/>
</dbReference>
<dbReference type="CDD" id="cd06124">
    <property type="entry name" value="cupin_NimR-like_N"/>
    <property type="match status" value="1"/>
</dbReference>